<reference evidence="2 3" key="1">
    <citation type="submission" date="2018-11" db="EMBL/GenBank/DDBJ databases">
        <title>Proposal to divide the Flavobacteriaceae and reorganize its genera based on Amino Acid Identity values calculated from whole genome sequences.</title>
        <authorList>
            <person name="Nicholson A.C."/>
            <person name="Gulvik C.A."/>
            <person name="Whitney A.M."/>
            <person name="Humrighouse B.W."/>
            <person name="Bell M."/>
            <person name="Holmes B."/>
            <person name="Steigerwalt A."/>
            <person name="Villarma A."/>
            <person name="Sheth M."/>
            <person name="Batra D."/>
            <person name="Pryor J."/>
            <person name="Bernardet J.-F."/>
            <person name="Hugo C."/>
            <person name="Kampfer P."/>
            <person name="Newman J."/>
            <person name="Mcquiston J.R."/>
        </authorList>
    </citation>
    <scope>NUCLEOTIDE SEQUENCE [LARGE SCALE GENOMIC DNA]</scope>
    <source>
        <strain evidence="2 3">G0211</strain>
    </source>
</reference>
<gene>
    <name evidence="2" type="ORF">EG340_09580</name>
</gene>
<accession>A0A3G6N1B9</accession>
<evidence type="ECO:0000313" key="3">
    <source>
        <dbReference type="Proteomes" id="UP000269076"/>
    </source>
</evidence>
<protein>
    <submittedName>
        <fullName evidence="2">Uncharacterized protein</fullName>
    </submittedName>
</protein>
<dbReference type="Proteomes" id="UP000269076">
    <property type="component" value="Chromosome"/>
</dbReference>
<evidence type="ECO:0000313" key="2">
    <source>
        <dbReference type="EMBL" id="AZA61267.1"/>
    </source>
</evidence>
<feature type="signal peptide" evidence="1">
    <location>
        <begin position="1"/>
        <end position="18"/>
    </location>
</feature>
<dbReference type="EMBL" id="CP033928">
    <property type="protein sequence ID" value="AZA61267.1"/>
    <property type="molecule type" value="Genomic_DNA"/>
</dbReference>
<organism evidence="2 3">
    <name type="scientific">Chryseobacterium indoltheticum</name>
    <dbReference type="NCBI Taxonomy" id="254"/>
    <lineage>
        <taxon>Bacteria</taxon>
        <taxon>Pseudomonadati</taxon>
        <taxon>Bacteroidota</taxon>
        <taxon>Flavobacteriia</taxon>
        <taxon>Flavobacteriales</taxon>
        <taxon>Weeksellaceae</taxon>
        <taxon>Chryseobacterium group</taxon>
        <taxon>Chryseobacterium</taxon>
    </lineage>
</organism>
<dbReference type="RefSeq" id="WP_123886087.1">
    <property type="nucleotide sequence ID" value="NZ_CP033928.1"/>
</dbReference>
<feature type="chain" id="PRO_5018133373" evidence="1">
    <location>
        <begin position="19"/>
        <end position="128"/>
    </location>
</feature>
<keyword evidence="1" id="KW-0732">Signal</keyword>
<sequence length="128" mass="14916">MKLFLQFILLFSFHFIFAQNTEHKPESSLKQDSVNVQNKVDEIMMVNVDEEKPQLYTSDLISEVNTKNLDIPKTSSDTKSTTEKSAIAQNINIVQEINTVLNYKINRIWREDLYCLVCQKNYSSRHIA</sequence>
<dbReference type="AlphaFoldDB" id="A0A3G6N1B9"/>
<name>A0A3G6N1B9_9FLAO</name>
<proteinExistence type="predicted"/>
<evidence type="ECO:0000256" key="1">
    <source>
        <dbReference type="SAM" id="SignalP"/>
    </source>
</evidence>